<name>A0A350H868_UNCW3</name>
<dbReference type="EMBL" id="DMZY01000030">
    <property type="protein sequence ID" value="HAV91734.1"/>
    <property type="molecule type" value="Genomic_DNA"/>
</dbReference>
<proteinExistence type="predicted"/>
<dbReference type="Proteomes" id="UP000264062">
    <property type="component" value="Unassembled WGS sequence"/>
</dbReference>
<evidence type="ECO:0000256" key="1">
    <source>
        <dbReference type="SAM" id="Phobius"/>
    </source>
</evidence>
<protein>
    <submittedName>
        <fullName evidence="2">Uncharacterized protein</fullName>
    </submittedName>
</protein>
<evidence type="ECO:0000313" key="2">
    <source>
        <dbReference type="EMBL" id="HAV91734.1"/>
    </source>
</evidence>
<keyword evidence="1" id="KW-1133">Transmembrane helix</keyword>
<keyword evidence="1" id="KW-0812">Transmembrane</keyword>
<dbReference type="AlphaFoldDB" id="A0A350H868"/>
<feature type="transmembrane region" description="Helical" evidence="1">
    <location>
        <begin position="55"/>
        <end position="74"/>
    </location>
</feature>
<accession>A0A350H868</accession>
<keyword evidence="1" id="KW-0472">Membrane</keyword>
<feature type="transmembrane region" description="Helical" evidence="1">
    <location>
        <begin position="31"/>
        <end position="49"/>
    </location>
</feature>
<reference evidence="2 3" key="1">
    <citation type="journal article" date="2018" name="Nat. Biotechnol.">
        <title>A standardized bacterial taxonomy based on genome phylogeny substantially revises the tree of life.</title>
        <authorList>
            <person name="Parks D.H."/>
            <person name="Chuvochina M."/>
            <person name="Waite D.W."/>
            <person name="Rinke C."/>
            <person name="Skarshewski A."/>
            <person name="Chaumeil P.A."/>
            <person name="Hugenholtz P."/>
        </authorList>
    </citation>
    <scope>NUCLEOTIDE SEQUENCE [LARGE SCALE GENOMIC DNA]</scope>
    <source>
        <strain evidence="2">UBA9956</strain>
    </source>
</reference>
<comment type="caution">
    <text evidence="2">The sequence shown here is derived from an EMBL/GenBank/DDBJ whole genome shotgun (WGS) entry which is preliminary data.</text>
</comment>
<evidence type="ECO:0000313" key="3">
    <source>
        <dbReference type="Proteomes" id="UP000264062"/>
    </source>
</evidence>
<gene>
    <name evidence="2" type="ORF">DCW38_00930</name>
</gene>
<sequence length="81" mass="9226">MKTFETAIAAILILTTFSAFMIYFIKRIFSVIIIFTVYSILFSMLIYNFGFESLALLNLFAGGILISVTSIIFMKPARKMH</sequence>
<organism evidence="2 3">
    <name type="scientific">candidate division WOR-3 bacterium</name>
    <dbReference type="NCBI Taxonomy" id="2052148"/>
    <lineage>
        <taxon>Bacteria</taxon>
        <taxon>Bacteria division WOR-3</taxon>
    </lineage>
</organism>
<feature type="transmembrane region" description="Helical" evidence="1">
    <location>
        <begin position="6"/>
        <end position="24"/>
    </location>
</feature>